<protein>
    <submittedName>
        <fullName evidence="1">Polysaccharide deacetylase family protein</fullName>
    </submittedName>
</protein>
<dbReference type="SUPFAM" id="SSF88713">
    <property type="entry name" value="Glycoside hydrolase/deacetylase"/>
    <property type="match status" value="1"/>
</dbReference>
<dbReference type="InterPro" id="IPR049591">
    <property type="entry name" value="CE4_u4-like"/>
</dbReference>
<dbReference type="CDD" id="cd10928">
    <property type="entry name" value="CE4_u4"/>
    <property type="match status" value="1"/>
</dbReference>
<dbReference type="InterPro" id="IPR011330">
    <property type="entry name" value="Glyco_hydro/deAcase_b/a-brl"/>
</dbReference>
<reference evidence="1" key="1">
    <citation type="submission" date="2022-08" db="EMBL/GenBank/DDBJ databases">
        <title>Complete Genome Sequences of 2 Bosea sp. soil isolates.</title>
        <authorList>
            <person name="Alvarez Arevalo M."/>
            <person name="Sterndorff E.B."/>
            <person name="Faurdal D."/>
            <person name="Joergensen T.S."/>
            <person name="Weber T."/>
        </authorList>
    </citation>
    <scope>NUCLEOTIDE SEQUENCE</scope>
    <source>
        <strain evidence="1">NBC_00436</strain>
    </source>
</reference>
<proteinExistence type="predicted"/>
<organism evidence="1">
    <name type="scientific">Bosea sp. NBC_00436</name>
    <dbReference type="NCBI Taxonomy" id="2969620"/>
    <lineage>
        <taxon>Bacteria</taxon>
        <taxon>Pseudomonadati</taxon>
        <taxon>Pseudomonadota</taxon>
        <taxon>Alphaproteobacteria</taxon>
        <taxon>Hyphomicrobiales</taxon>
        <taxon>Boseaceae</taxon>
        <taxon>Bosea</taxon>
    </lineage>
</organism>
<accession>A0A9E7ZII9</accession>
<dbReference type="AlphaFoldDB" id="A0A9E7ZII9"/>
<gene>
    <name evidence="1" type="ORF">NWE54_16880</name>
</gene>
<sequence>MNAAPWQALAQELDHWSADGRTIGLWLRDDDAVAPSPALDRLADVAEHFAAPVLLAVIPLLAEPALATALRDKPLLRPCQHGVVHRNHAPAGSKKSEFGAERSAADVDTEIAQGWQRLCDLVGDATLPIFVPPWNRIAPDHAARLGTLGFAGLSCFRDYRHGPGGGPRLLNTHIDIIDWHGGRVGRRADNLLGELAALLTDRRQREAGDIELGLLLHHRDHDETAWSALVELLQAADHPAVRVIDPRTLVRPPADVFERGGSGLR</sequence>
<name>A0A9E7ZII9_9HYPH</name>
<dbReference type="EMBL" id="CP102774">
    <property type="protein sequence ID" value="UZF85493.1"/>
    <property type="molecule type" value="Genomic_DNA"/>
</dbReference>
<dbReference type="GO" id="GO:0005975">
    <property type="term" value="P:carbohydrate metabolic process"/>
    <property type="evidence" value="ECO:0007669"/>
    <property type="project" value="InterPro"/>
</dbReference>
<evidence type="ECO:0000313" key="1">
    <source>
        <dbReference type="EMBL" id="UZF85493.1"/>
    </source>
</evidence>